<proteinExistence type="predicted"/>
<evidence type="ECO:0000313" key="1">
    <source>
        <dbReference type="Proteomes" id="UP000887580"/>
    </source>
</evidence>
<dbReference type="WBParaSite" id="PS1159_v2.g18757.t1">
    <property type="protein sequence ID" value="PS1159_v2.g18757.t1"/>
    <property type="gene ID" value="PS1159_v2.g18757"/>
</dbReference>
<accession>A0AC35FLG4</accession>
<sequence length="185" mass="19983">MGAIERFDHSLSAGGIVMIVIAAIGVLTAFTTIICLFVTSKKRSRVNQRLESSSSRQVSSPRSPNRPQSLNPPSSLSPHVRTHLPMFVVPELAKYPPTYEEAMRMPSSPTTPVTPNASRAITPSGTPPPVFEEAQSHPLVSSLSPTIHLTPSSQQQQQQQISNPTKNNESTTVVDETASTNENAK</sequence>
<protein>
    <submittedName>
        <fullName evidence="2">Uncharacterized protein</fullName>
    </submittedName>
</protein>
<evidence type="ECO:0000313" key="2">
    <source>
        <dbReference type="WBParaSite" id="PS1159_v2.g18757.t1"/>
    </source>
</evidence>
<dbReference type="Proteomes" id="UP000887580">
    <property type="component" value="Unplaced"/>
</dbReference>
<name>A0AC35FLG4_9BILA</name>
<organism evidence="1 2">
    <name type="scientific">Panagrolaimus sp. PS1159</name>
    <dbReference type="NCBI Taxonomy" id="55785"/>
    <lineage>
        <taxon>Eukaryota</taxon>
        <taxon>Metazoa</taxon>
        <taxon>Ecdysozoa</taxon>
        <taxon>Nematoda</taxon>
        <taxon>Chromadorea</taxon>
        <taxon>Rhabditida</taxon>
        <taxon>Tylenchina</taxon>
        <taxon>Panagrolaimomorpha</taxon>
        <taxon>Panagrolaimoidea</taxon>
        <taxon>Panagrolaimidae</taxon>
        <taxon>Panagrolaimus</taxon>
    </lineage>
</organism>
<reference evidence="2" key="1">
    <citation type="submission" date="2022-11" db="UniProtKB">
        <authorList>
            <consortium name="WormBaseParasite"/>
        </authorList>
    </citation>
    <scope>IDENTIFICATION</scope>
</reference>